<keyword evidence="1" id="KW-0812">Transmembrane</keyword>
<accession>A0ABV8AAC1</accession>
<evidence type="ECO:0000313" key="3">
    <source>
        <dbReference type="Proteomes" id="UP001595748"/>
    </source>
</evidence>
<gene>
    <name evidence="2" type="ORF">ACFOPQ_16575</name>
</gene>
<evidence type="ECO:0000256" key="1">
    <source>
        <dbReference type="SAM" id="Phobius"/>
    </source>
</evidence>
<feature type="transmembrane region" description="Helical" evidence="1">
    <location>
        <begin position="151"/>
        <end position="172"/>
    </location>
</feature>
<dbReference type="RefSeq" id="WP_380080202.1">
    <property type="nucleotide sequence ID" value="NZ_JBHRZF010000189.1"/>
</dbReference>
<protein>
    <submittedName>
        <fullName evidence="2">Uncharacterized protein</fullName>
    </submittedName>
</protein>
<keyword evidence="1" id="KW-1133">Transmembrane helix</keyword>
<feature type="transmembrane region" description="Helical" evidence="1">
    <location>
        <begin position="89"/>
        <end position="107"/>
    </location>
</feature>
<dbReference type="Proteomes" id="UP001595748">
    <property type="component" value="Unassembled WGS sequence"/>
</dbReference>
<keyword evidence="3" id="KW-1185">Reference proteome</keyword>
<comment type="caution">
    <text evidence="2">The sequence shown here is derived from an EMBL/GenBank/DDBJ whole genome shotgun (WGS) entry which is preliminary data.</text>
</comment>
<name>A0ABV8AAC1_9DEIO</name>
<organism evidence="2 3">
    <name type="scientific">Deinococcus antarcticus</name>
    <dbReference type="NCBI Taxonomy" id="1298767"/>
    <lineage>
        <taxon>Bacteria</taxon>
        <taxon>Thermotogati</taxon>
        <taxon>Deinococcota</taxon>
        <taxon>Deinococci</taxon>
        <taxon>Deinococcales</taxon>
        <taxon>Deinococcaceae</taxon>
        <taxon>Deinococcus</taxon>
    </lineage>
</organism>
<reference evidence="3" key="1">
    <citation type="journal article" date="2019" name="Int. J. Syst. Evol. Microbiol.">
        <title>The Global Catalogue of Microorganisms (GCM) 10K type strain sequencing project: providing services to taxonomists for standard genome sequencing and annotation.</title>
        <authorList>
            <consortium name="The Broad Institute Genomics Platform"/>
            <consortium name="The Broad Institute Genome Sequencing Center for Infectious Disease"/>
            <person name="Wu L."/>
            <person name="Ma J."/>
        </authorList>
    </citation>
    <scope>NUCLEOTIDE SEQUENCE [LARGE SCALE GENOMIC DNA]</scope>
    <source>
        <strain evidence="3">CCTCC AB 2013263</strain>
    </source>
</reference>
<feature type="transmembrane region" description="Helical" evidence="1">
    <location>
        <begin position="114"/>
        <end position="131"/>
    </location>
</feature>
<proteinExistence type="predicted"/>
<keyword evidence="1" id="KW-0472">Membrane</keyword>
<sequence>MIQPSPSGPLPPGTNIIYAGALLLDPDHAEAEFGAWLAELQVEPLHTPLPINHYSLAIQLAASSITDLKNWEQFGDEHKAALINLAVRIGYTLVLLAGIVPALHLALHGAPVTLLTWGIVAAASPSIYASWPADPPLLEARYGTVYINKRAQLLAMAGALMFGLLLIVFGPLPIKGLMILLLADLARKIWFN</sequence>
<dbReference type="EMBL" id="JBHRZF010000189">
    <property type="protein sequence ID" value="MFC3862379.1"/>
    <property type="molecule type" value="Genomic_DNA"/>
</dbReference>
<evidence type="ECO:0000313" key="2">
    <source>
        <dbReference type="EMBL" id="MFC3862379.1"/>
    </source>
</evidence>